<comment type="pathway">
    <text evidence="1">Protein modification; protein ubiquitination.</text>
</comment>
<comment type="similarity">
    <text evidence="1">Belongs to the E3 ubiquitin-protein ligase UBR1-like family.</text>
</comment>
<comment type="function">
    <text evidence="1">Ubiquitin ligase protein which is a component of the N-end rule pathway. Recognizes and binds to proteins bearing specific N-terminal residues that are destabilizing according to the N-end rule, leading to their ubiquitination and subsequent degradation.</text>
</comment>
<feature type="domain" description="E3 ubiquitin-protein ligase UBR1-like winged-helix" evidence="4">
    <location>
        <begin position="456"/>
        <end position="549"/>
    </location>
</feature>
<sequence length="1694" mass="187629">MYSTTRCSPRAKLSSSLNPHIAVIKSSSLNPHIAVIKSSSLNPHIAVIKSSSLNPHIAVIKSSSLNPHIAVIKSSSLNPHIAVIKSSSLNPHIAVIKSSSLNPHIAVIKSSSLNPHIAVIKSSSLNPHIAVIKSSSLNPHIAVIKSSSLNPHIAVIKSSSLNPHIAVIKSSSLNPHIAVIKSSSLNPHIAVIKSSSLNPHIAVIKSSSLNPHIAVIKSSSLNPHIAVIKSSSLNPHIAVIKSSSLNPHIAVIKSSSLNPHIAVIKSSSLNPPSCYQVFFSQPTPSSVIKSSSLNPHIAVIKSSSLNPHIAVIKSSSLNPHISVIKSSSLYPPLAVIIKENKVAFYEILSGMWVRNGLQIKGQAMTYIQCNFCNSMVDADLYLLQVCATQIAPEIFLTTVLDKFHVSDWMSLASYGTGATFLDGEHDTPMLESCLTFLATLINIRTNLGMNDASLSRLEMVTLLCMGDKTHSQLIELMPERCGSAQSRDFEAVLAEVADYKAPNLEASGNMQQGMYVPKSTVWEELYDPIHVLLRAVHRRDFQTSMDRFTEYVQQAGKLKGNGTPWPPFRSPAPCSPAYDDPRKLLCSRVFHAMVFVVLHKAVHGHSVSEHVIALVMYLLEMAVATAEPFDHQTQVCQTSWSEPTEIRDKDLSTWYKSDWLSANVRTVINVVKIEQEPAVVFDSPDSDAEWESSEMEGEMSDVGVSSNALMLEGADVMEDSSQALVVGGGHHEEEEEGIEGVLAIEAGVLALEGVTHQPLALEAGPSSSVEGMGGEMLALDVVAHQHTGSISGQSISVPNSHYDTAVMPSNILPTVYSSYGPSTSQTISSNIIMPAMPLVVATGPAGSAGDVAPVSCSPFPRQPHKLKKRRQVTSGFPFQPDTVEVNESIISLLLKLHSHLSAVPDSYTPVETDGSTSSNNNNSCDSIGDGPHFVARLLQRIASLDSLCRDNIHETRNRLWPRKQEECEEEQKEREAKEREERRKKAKDRQQKLMAEFASKQKQFMEKAMETDEEGLSSMDWNEDESSTLLASKKEYDCVICNQTTPSTEDKPMGLVVLVQSTSLLGHKRRGSEHMELPTSDEERLSLRRDNTLGSEYERRMEDYSRYFDHASWLVSINLGWDPGVHLQTCGHHLHLDCLKSYLLSLRSQQRQQSIAVDRGEYWCPLCRQLANSVLPLSPQLGESAAMVRSRPASLPSMVSELTNFLKENPPNTVQSSLSEAMVKAMEDMTNSVQHKYKNKPWATTHQSQSLFQFVSSIARSNLEVELVQRGGSLCTCPGVGLDLPPSLIPKRSCIVPLLHVLAMHGRLLACWTAWRSWQDVSGVCEPGGPPTSLTPLEKEVPILLRDPSALLTQFILLLPLHLDQTYFSSVVKVLYNLLYFQVLVQLSCHMAESERSHWRNKVAGVDSLEAAMAMIVHHLEQSQLYQLYMEEDEASNSLPSTKGKDLDIQVQRLCLPFLRIASLLRHHLYDQPLPEVTTPQSEFVRLVYYLELVTEGMDWKRFNAAVALNWASDGSALVASWCEQYAVFAYNSQVAARNFLVDQHITWHQPRLLRLPQDYDKIFQYYHRRQCSQCHSVPRESSICLLCGTLVCLKENCCKQHNMCEAVQHSLDCGGGTSMYLVVTSSYIIVIRGKRACLWGSVYLDSFGEEDRELKRGKPLYLSTGRYQLLEQQWLAHRFDHTNKKWVWHRDAL</sequence>
<evidence type="ECO:0000259" key="4">
    <source>
        <dbReference type="Pfam" id="PF22960"/>
    </source>
</evidence>
<keyword evidence="1" id="KW-0862">Zinc</keyword>
<keyword evidence="1" id="KW-0863">Zinc-finger</keyword>
<dbReference type="EC" id="2.3.2.27" evidence="1"/>
<dbReference type="PANTHER" id="PTHR21497:SF39">
    <property type="entry name" value="E3 UBIQUITIN-PROTEIN LIGASE UBR3"/>
    <property type="match status" value="1"/>
</dbReference>
<dbReference type="InterPro" id="IPR044046">
    <property type="entry name" value="E3_ligase_UBR-like_C"/>
</dbReference>
<gene>
    <name evidence="5" type="ORF">TSIB3V08_LOCUS4616</name>
</gene>
<dbReference type="InterPro" id="IPR055194">
    <property type="entry name" value="UBR1-like_WH"/>
</dbReference>
<dbReference type="UniPathway" id="UPA00143"/>
<dbReference type="InterPro" id="IPR039164">
    <property type="entry name" value="UBR1-like"/>
</dbReference>
<organism evidence="5">
    <name type="scientific">Timema shepardi</name>
    <name type="common">Walking stick</name>
    <dbReference type="NCBI Taxonomy" id="629360"/>
    <lineage>
        <taxon>Eukaryota</taxon>
        <taxon>Metazoa</taxon>
        <taxon>Ecdysozoa</taxon>
        <taxon>Arthropoda</taxon>
        <taxon>Hexapoda</taxon>
        <taxon>Insecta</taxon>
        <taxon>Pterygota</taxon>
        <taxon>Neoptera</taxon>
        <taxon>Polyneoptera</taxon>
        <taxon>Phasmatodea</taxon>
        <taxon>Timematodea</taxon>
        <taxon>Timematoidea</taxon>
        <taxon>Timematidae</taxon>
        <taxon>Timema</taxon>
    </lineage>
</organism>
<keyword evidence="1" id="KW-0833">Ubl conjugation pathway</keyword>
<dbReference type="GO" id="GO:0000151">
    <property type="term" value="C:ubiquitin ligase complex"/>
    <property type="evidence" value="ECO:0007669"/>
    <property type="project" value="TreeGrafter"/>
</dbReference>
<evidence type="ECO:0000256" key="1">
    <source>
        <dbReference type="RuleBase" id="RU366018"/>
    </source>
</evidence>
<evidence type="ECO:0000256" key="2">
    <source>
        <dbReference type="SAM" id="MobiDB-lite"/>
    </source>
</evidence>
<dbReference type="GO" id="GO:0005737">
    <property type="term" value="C:cytoplasm"/>
    <property type="evidence" value="ECO:0007669"/>
    <property type="project" value="TreeGrafter"/>
</dbReference>
<accession>A0A7R9AUL5</accession>
<reference evidence="5" key="1">
    <citation type="submission" date="2020-11" db="EMBL/GenBank/DDBJ databases">
        <authorList>
            <person name="Tran Van P."/>
        </authorList>
    </citation>
    <scope>NUCLEOTIDE SEQUENCE</scope>
</reference>
<evidence type="ECO:0000313" key="5">
    <source>
        <dbReference type="EMBL" id="CAD7260434.1"/>
    </source>
</evidence>
<dbReference type="EMBL" id="OC001678">
    <property type="protein sequence ID" value="CAD7260434.1"/>
    <property type="molecule type" value="Genomic_DNA"/>
</dbReference>
<dbReference type="Pfam" id="PF22960">
    <property type="entry name" value="WHD_UBR1"/>
    <property type="match status" value="1"/>
</dbReference>
<evidence type="ECO:0000259" key="3">
    <source>
        <dbReference type="Pfam" id="PF18995"/>
    </source>
</evidence>
<protein>
    <recommendedName>
        <fullName evidence="1">E3 ubiquitin-protein ligase</fullName>
        <ecNumber evidence="1">2.3.2.27</ecNumber>
    </recommendedName>
</protein>
<dbReference type="GO" id="GO:0061630">
    <property type="term" value="F:ubiquitin protein ligase activity"/>
    <property type="evidence" value="ECO:0007669"/>
    <property type="project" value="UniProtKB-UniRule"/>
</dbReference>
<feature type="region of interest" description="Disordered" evidence="2">
    <location>
        <begin position="962"/>
        <end position="991"/>
    </location>
</feature>
<dbReference type="Pfam" id="PF18995">
    <property type="entry name" value="PRT6_C"/>
    <property type="match status" value="1"/>
</dbReference>
<feature type="domain" description="E3 ubiquitin-protein ligase UBR-like C-terminal" evidence="3">
    <location>
        <begin position="1227"/>
        <end position="1676"/>
    </location>
</feature>
<keyword evidence="1" id="KW-0808">Transferase</keyword>
<dbReference type="CDD" id="cd16483">
    <property type="entry name" value="RING-H2_UBR3"/>
    <property type="match status" value="1"/>
</dbReference>
<dbReference type="GO" id="GO:0016567">
    <property type="term" value="P:protein ubiquitination"/>
    <property type="evidence" value="ECO:0007669"/>
    <property type="project" value="UniProtKB-UniRule"/>
</dbReference>
<dbReference type="PANTHER" id="PTHR21497">
    <property type="entry name" value="UBIQUITIN LIGASE E3 ALPHA-RELATED"/>
    <property type="match status" value="1"/>
</dbReference>
<dbReference type="GO" id="GO:0008270">
    <property type="term" value="F:zinc ion binding"/>
    <property type="evidence" value="ECO:0007669"/>
    <property type="project" value="UniProtKB-UniRule"/>
</dbReference>
<keyword evidence="1" id="KW-0479">Metal-binding</keyword>
<name>A0A7R9AUL5_TIMSH</name>
<comment type="catalytic activity">
    <reaction evidence="1">
        <text>S-ubiquitinyl-[E2 ubiquitin-conjugating enzyme]-L-cysteine + [acceptor protein]-L-lysine = [E2 ubiquitin-conjugating enzyme]-L-cysteine + N(6)-ubiquitinyl-[acceptor protein]-L-lysine.</text>
        <dbReference type="EC" id="2.3.2.27"/>
    </reaction>
</comment>
<dbReference type="GO" id="GO:0071596">
    <property type="term" value="P:ubiquitin-dependent protein catabolic process via the N-end rule pathway"/>
    <property type="evidence" value="ECO:0007669"/>
    <property type="project" value="UniProtKB-UniRule"/>
</dbReference>
<proteinExistence type="inferred from homology"/>
<dbReference type="SUPFAM" id="SSF57850">
    <property type="entry name" value="RING/U-box"/>
    <property type="match status" value="1"/>
</dbReference>